<dbReference type="Pfam" id="PF01590">
    <property type="entry name" value="GAF"/>
    <property type="match status" value="1"/>
</dbReference>
<dbReference type="CDD" id="cd16922">
    <property type="entry name" value="HATPase_EvgS-ArcB-TorS-like"/>
    <property type="match status" value="1"/>
</dbReference>
<evidence type="ECO:0000256" key="2">
    <source>
        <dbReference type="ARBA" id="ARBA00012438"/>
    </source>
</evidence>
<organism evidence="7 8">
    <name type="scientific">Pendulispora rubella</name>
    <dbReference type="NCBI Taxonomy" id="2741070"/>
    <lineage>
        <taxon>Bacteria</taxon>
        <taxon>Pseudomonadati</taxon>
        <taxon>Myxococcota</taxon>
        <taxon>Myxococcia</taxon>
        <taxon>Myxococcales</taxon>
        <taxon>Sorangiineae</taxon>
        <taxon>Pendulisporaceae</taxon>
        <taxon>Pendulispora</taxon>
    </lineage>
</organism>
<dbReference type="Pfam" id="PF00069">
    <property type="entry name" value="Pkinase"/>
    <property type="match status" value="1"/>
</dbReference>
<dbReference type="SUPFAM" id="SSF52540">
    <property type="entry name" value="P-loop containing nucleoside triphosphate hydrolases"/>
    <property type="match status" value="1"/>
</dbReference>
<dbReference type="SUPFAM" id="SSF55781">
    <property type="entry name" value="GAF domain-like"/>
    <property type="match status" value="1"/>
</dbReference>
<dbReference type="EC" id="2.7.13.3" evidence="2"/>
<dbReference type="Gene3D" id="1.10.287.130">
    <property type="match status" value="1"/>
</dbReference>
<evidence type="ECO:0000313" key="8">
    <source>
        <dbReference type="Proteomes" id="UP001374803"/>
    </source>
</evidence>
<dbReference type="InterPro" id="IPR003018">
    <property type="entry name" value="GAF"/>
</dbReference>
<sequence>MGSLAGFTIEAVLSESARSVVCRARPAARGTIESETVVLKVLQGASACREDRARYRHEFETVRRLRSSFVIRAHGLRTDEGTTFLVLEDFGATSLDKLATQEAFSIEQTLRIAAQICTALDTIHGAQIVHNDVKPANIVYCHRSERAKLIDFGASTTLSAPVSSDASQQGTLRREFTLAYISPEQTGRMNRAIDHRTDLYSLGVTLYQLLTRRPPFTCNDALEWVHAHLARRPMPPVQVDSNIPRSVSDVVMKLLEKNPEDRYQSAMGVKADLERCLAIGLANRAACLSLGEDDVLQAFCIPQKLYGRARESARLVAAFERTVDGPCELVLVSGYSGIGKTSLIRELHVPVTRRHGYFISGKFDQLRRSVPYAAITEAFHEFVQQLLCEAEQHLAKWRSEILGALGDKARALFDVIPDLERLLGPQPEMPKLGTIETQNRFNLVFGKFLDVLCQPEHPIVLFIDDLQWIDSASLRLLEMFVPAEGRRNLLVIGTYRDNEVGPAHPLKAFIENRRAQQLVFEDVSLGPIEPADMAELCADALHRSKDDVAPLVELLRQKTDGNPFFVNQFLRALHADGVLSFDSSARHFTWTPAAIRERSVTENVANLLARRLSSLSPDCLRTCHLAACIGNQFDLPTLAWICDATEEATYAKLLPALHAGFVLPTSGLESTAGDAAPSLVHRQFRFLHDRVQQAAYDSEEVEARKQSHVRIGRRLLERAGADEDGIFAIADHLNTARELLTPAERGTLAHLNLLAGRRAKHANAYAAAGAYYQSGLGCVDGWEQEHEANMSMRLELAEIEYLLGHFEISENISLDLMNRARTPIERAEVCKLLVWQYTLEMKHEDVIRWGQIGLRALGIDVDERGDLAAALAAEMAEIERRVGGRPIRSLIDLPQMTNPTIIAALPLLVGMLPSVYTARQPLHPLLTATLARLSITYGNCPKSANAYTGFASFLAYGPGDYRTAYEYGMLGWELGRRLHGLAETCKDAVMFGAFVLPWVNHLQASLPIFDEGYRCGLDGGDLQWACYNLQFKIELTFHLGEPLEKFNREIGEALRFIKQTRNAIAIALTEAVQFPVVNLLGETASETTFTLGDVDVPSWLKQNESQKNQIVILYVGLAQALYIHGHVEQAIAWCRKAEEMLTFVRGLITSAAHELFFGLCLVDTGADDAVSTARLEACRAKLARWAGSCPANFRHMHGILEGAVARAAGDSWRALTLLDDASRAANDEGFRQYLALASELAGKLLIDSGRREMGLPYIAKARDAYRAWGAERKVSQLDGMCPRGPSVAPRPMESQPSVTTWSSSDKLGESLDLTAIFKASQAISSEVELDRVFGVLLEMCLASAGAETAVLVLANGGDLRAVARARAFERAEIRSVPLDECPDVVPAVVRFVARTGESRVLHDAISDPMFGRDEILQRRAPKSALCVPVIRGGSLIGVLYLENNQTTNAFTVARVLILSVLASQAAISLDNARLYSALKDNNEKLSVALDAARESARLKTQFLANTSHELRTPLNAIVNIPNGLAVRLSEHAAWACSSCESLVVSTPSESGEVTWLPERCPRCGAVGLLSKQKVCLYRGHCADAIGYLGVVRTNGEQLVGLVEDLLDMSRLDAARMRIEPTEVDAQDAVRQVVDKMRGLGEARHIVVRCRADGSAAKLEADPGRLQQVLINLVDNAIKFSHEGGTVEVGVSKEHGFVVFRVGDEGIGIAVSEQEKIFQSFYQVDGTNTRHVGGAGLGLAICREIVHLHRGKISVESSPGQGSTFFVRLPCV</sequence>
<proteinExistence type="predicted"/>
<dbReference type="SMART" id="SM00065">
    <property type="entry name" value="GAF"/>
    <property type="match status" value="1"/>
</dbReference>
<dbReference type="InterPro" id="IPR036097">
    <property type="entry name" value="HisK_dim/P_sf"/>
</dbReference>
<dbReference type="InterPro" id="IPR036890">
    <property type="entry name" value="HATPase_C_sf"/>
</dbReference>
<evidence type="ECO:0000256" key="1">
    <source>
        <dbReference type="ARBA" id="ARBA00000085"/>
    </source>
</evidence>
<dbReference type="InterPro" id="IPR053159">
    <property type="entry name" value="Hybrid_Histidine_Kinase"/>
</dbReference>
<dbReference type="Gene3D" id="3.40.50.300">
    <property type="entry name" value="P-loop containing nucleotide triphosphate hydrolases"/>
    <property type="match status" value="1"/>
</dbReference>
<dbReference type="InterPro" id="IPR027417">
    <property type="entry name" value="P-loop_NTPase"/>
</dbReference>
<dbReference type="PROSITE" id="PS00108">
    <property type="entry name" value="PROTEIN_KINASE_ST"/>
    <property type="match status" value="1"/>
</dbReference>
<dbReference type="InterPro" id="IPR003661">
    <property type="entry name" value="HisK_dim/P_dom"/>
</dbReference>
<dbReference type="PROSITE" id="PS50011">
    <property type="entry name" value="PROTEIN_KINASE_DOM"/>
    <property type="match status" value="1"/>
</dbReference>
<evidence type="ECO:0000313" key="7">
    <source>
        <dbReference type="EMBL" id="WXB09810.1"/>
    </source>
</evidence>
<reference evidence="7" key="1">
    <citation type="submission" date="2021-12" db="EMBL/GenBank/DDBJ databases">
        <title>Discovery of the Pendulisporaceae a myxobacterial family with distinct sporulation behavior and unique specialized metabolism.</title>
        <authorList>
            <person name="Garcia R."/>
            <person name="Popoff A."/>
            <person name="Bader C.D."/>
            <person name="Loehr J."/>
            <person name="Walesch S."/>
            <person name="Walt C."/>
            <person name="Boldt J."/>
            <person name="Bunk B."/>
            <person name="Haeckl F.J.F.P.J."/>
            <person name="Gunesch A.P."/>
            <person name="Birkelbach J."/>
            <person name="Nuebel U."/>
            <person name="Pietschmann T."/>
            <person name="Bach T."/>
            <person name="Mueller R."/>
        </authorList>
    </citation>
    <scope>NUCLEOTIDE SEQUENCE</scope>
    <source>
        <strain evidence="7">MSr11367</strain>
    </source>
</reference>
<dbReference type="Gene3D" id="1.10.510.10">
    <property type="entry name" value="Transferase(Phosphotransferase) domain 1"/>
    <property type="match status" value="1"/>
</dbReference>
<dbReference type="SUPFAM" id="SSF47384">
    <property type="entry name" value="Homodimeric domain of signal transducing histidine kinase"/>
    <property type="match status" value="1"/>
</dbReference>
<dbReference type="SMART" id="SM00220">
    <property type="entry name" value="S_TKc"/>
    <property type="match status" value="1"/>
</dbReference>
<dbReference type="PRINTS" id="PR00344">
    <property type="entry name" value="BCTRLSENSOR"/>
</dbReference>
<dbReference type="SUPFAM" id="SSF56112">
    <property type="entry name" value="Protein kinase-like (PK-like)"/>
    <property type="match status" value="1"/>
</dbReference>
<dbReference type="PROSITE" id="PS50109">
    <property type="entry name" value="HIS_KIN"/>
    <property type="match status" value="1"/>
</dbReference>
<dbReference type="SUPFAM" id="SSF55874">
    <property type="entry name" value="ATPase domain of HSP90 chaperone/DNA topoisomerase II/histidine kinase"/>
    <property type="match status" value="1"/>
</dbReference>
<dbReference type="RefSeq" id="WP_394839483.1">
    <property type="nucleotide sequence ID" value="NZ_CP089929.1"/>
</dbReference>
<feature type="region of interest" description="Disordered" evidence="4">
    <location>
        <begin position="1284"/>
        <end position="1303"/>
    </location>
</feature>
<evidence type="ECO:0000256" key="4">
    <source>
        <dbReference type="SAM" id="MobiDB-lite"/>
    </source>
</evidence>
<dbReference type="PANTHER" id="PTHR43642">
    <property type="entry name" value="HYBRID SIGNAL TRANSDUCTION HISTIDINE KINASE G"/>
    <property type="match status" value="1"/>
</dbReference>
<dbReference type="CDD" id="cd00082">
    <property type="entry name" value="HisKA"/>
    <property type="match status" value="1"/>
</dbReference>
<name>A0ABZ2LKZ2_9BACT</name>
<dbReference type="InterPro" id="IPR008271">
    <property type="entry name" value="Ser/Thr_kinase_AS"/>
</dbReference>
<dbReference type="InterPro" id="IPR029016">
    <property type="entry name" value="GAF-like_dom_sf"/>
</dbReference>
<accession>A0ABZ2LKZ2</accession>
<dbReference type="InterPro" id="IPR004358">
    <property type="entry name" value="Sig_transdc_His_kin-like_C"/>
</dbReference>
<dbReference type="Gene3D" id="3.30.450.40">
    <property type="match status" value="1"/>
</dbReference>
<dbReference type="EMBL" id="CP089983">
    <property type="protein sequence ID" value="WXB09810.1"/>
    <property type="molecule type" value="Genomic_DNA"/>
</dbReference>
<dbReference type="CDD" id="cd14014">
    <property type="entry name" value="STKc_PknB_like"/>
    <property type="match status" value="1"/>
</dbReference>
<keyword evidence="8" id="KW-1185">Reference proteome</keyword>
<dbReference type="Gene3D" id="3.30.565.10">
    <property type="entry name" value="Histidine kinase-like ATPase, C-terminal domain"/>
    <property type="match status" value="1"/>
</dbReference>
<evidence type="ECO:0000259" key="6">
    <source>
        <dbReference type="PROSITE" id="PS50109"/>
    </source>
</evidence>
<dbReference type="Pfam" id="PF02518">
    <property type="entry name" value="HATPase_c"/>
    <property type="match status" value="1"/>
</dbReference>
<feature type="domain" description="Histidine kinase" evidence="6">
    <location>
        <begin position="1505"/>
        <end position="1771"/>
    </location>
</feature>
<dbReference type="InterPro" id="IPR003594">
    <property type="entry name" value="HATPase_dom"/>
</dbReference>
<dbReference type="InterPro" id="IPR011009">
    <property type="entry name" value="Kinase-like_dom_sf"/>
</dbReference>
<dbReference type="PANTHER" id="PTHR43642:SF1">
    <property type="entry name" value="HYBRID SIGNAL TRANSDUCTION HISTIDINE KINASE G"/>
    <property type="match status" value="1"/>
</dbReference>
<comment type="catalytic activity">
    <reaction evidence="1">
        <text>ATP + protein L-histidine = ADP + protein N-phospho-L-histidine.</text>
        <dbReference type="EC" id="2.7.13.3"/>
    </reaction>
</comment>
<keyword evidence="3" id="KW-0597">Phosphoprotein</keyword>
<dbReference type="SMART" id="SM00387">
    <property type="entry name" value="HATPase_c"/>
    <property type="match status" value="1"/>
</dbReference>
<evidence type="ECO:0000259" key="5">
    <source>
        <dbReference type="PROSITE" id="PS50011"/>
    </source>
</evidence>
<feature type="compositionally biased region" description="Polar residues" evidence="4">
    <location>
        <begin position="1294"/>
        <end position="1303"/>
    </location>
</feature>
<dbReference type="InterPro" id="IPR005467">
    <property type="entry name" value="His_kinase_dom"/>
</dbReference>
<evidence type="ECO:0000256" key="3">
    <source>
        <dbReference type="ARBA" id="ARBA00022553"/>
    </source>
</evidence>
<protein>
    <recommendedName>
        <fullName evidence="2">histidine kinase</fullName>
        <ecNumber evidence="2">2.7.13.3</ecNumber>
    </recommendedName>
</protein>
<dbReference type="SMART" id="SM00388">
    <property type="entry name" value="HisKA"/>
    <property type="match status" value="1"/>
</dbReference>
<feature type="domain" description="Protein kinase" evidence="5">
    <location>
        <begin position="7"/>
        <end position="277"/>
    </location>
</feature>
<dbReference type="InterPro" id="IPR000719">
    <property type="entry name" value="Prot_kinase_dom"/>
</dbReference>
<gene>
    <name evidence="7" type="ORF">LVJ94_21585</name>
</gene>
<dbReference type="Pfam" id="PF13191">
    <property type="entry name" value="AAA_16"/>
    <property type="match status" value="1"/>
</dbReference>
<dbReference type="InterPro" id="IPR041664">
    <property type="entry name" value="AAA_16"/>
</dbReference>
<dbReference type="Proteomes" id="UP001374803">
    <property type="component" value="Chromosome"/>
</dbReference>